<keyword evidence="1" id="KW-0732">Signal</keyword>
<dbReference type="STRING" id="451379.A0A158R4C3"/>
<accession>A0A158R4C3</accession>
<sequence>MNSGQFLWILWTIHPVVFGLRTPNGGQEGDACDRSDNNWYPVVGSRSNFIYCHPKHGIYVRDQCSSVNDTYKEFNPVLQQCVTVSSSSSPFPDLMPIPCKKSYDCPNDKWYCSLETNQCHCKRNFVQVNGDCWIKVKVNEGECTLDEQCTSLWLTARCIDRQCRCPPPLVDIVTSIGFICTMPGECPLGGTLSILPGSFGCHVKGECGKNGVLNHLYDCILTSSSVSYCCPNRGCPRGIPERLSNGNYKLCNQNVECGSNYNCYKQNSDDVGICCPKPEWICSRKGGREHIRGKFSNENYDAGLTLQYSSNTYYPVIRYYYSTEEEKCKAFLYKGIGGNFNHFLSLNHCEEFCMKSISMASKDNFAPNAVSRIGCTSSMQCPPENRCHMGLTTALKSGIPTDVELEPTEATSSTAASVTRESIYNSGFTTTSTTVNSKLPAGLRFNDYKVPLLSNRNRLRGFSRASTLLSKSTASGVSNQSVNYTLLCPGGRLPQLNQNGNSVQCNHEKTDSNTSSCDSKYSCAFKSLSTKQGICCLQLTADQYRCPLSYKPLVDSDQQIVTCSPIRMAVCLSNASICVYDEYYGSYHCCQKLAAQDTFLTIATTTPLPTSTTDAVSVTQKPTQSDNDDDTFTANSIFIKEEVLHENRYGCPPEQSPFQDPLIGGVLECEPLSNVTCPPGFNCYRSALRRRFQCCGVSSYCPLNSAAYVSPKRNTVVECDMKHGCPASFFCYRLGQNSNPGTCCSEDPMTSLCEHGTALRNINGEAVKCDNSDICPNGYNCVNRFDMGVCCPTKERICSQPANKGLICNDEKKRIEYYFDPYTKKCKEFMFTGCNGNDNRFETMRSCLEFCRSGLYCPVGFPFANTNGTVINCTTTQDCIAGYECMIIGEKGYCCPKLEVVCSLPKNEGKSCSPYERSAPKFEDVWYFSLSTNECQQFQYKGCDGNINRFASKEQCSNTCFIALCPIGSPYMINYGPVNCSKEMDCPSGYLCMPSRLGRSTTNVCCPRPETMCTKSISENKDNCPISIYRYRYDSANDRCVNVLQSACAPNTNTFENSLDCKRFCVKSYAVCPNGKKSKATVQRWQRALTCSPLFETCPSGYFCSLSTTFTVRICCPNPECPSGKAPLADENGALIKCDLGNPAKDHCPSKYKCQKIFESQYFCCPEPGVGEACAQSSRPYVGISGTATQCAAQEPRCPEGYFCYENKKFSGNFCCSENEGPFEPLNPLSRNLLLGYKQLCLDGTKPLTDFLGIKTCHPNLAYSCPQNYHCQYNRYFDKYQCCQNDFYETDKPSGSMVCPSGMVMYPHPRTGFPIVCRTNVHGFCPQHSTCEYSTFYWQFICCIKAMDYNELDEILVPGIQLNETPCFTDRECPSGTVCLGSTCQCPDGMKVLNSRCGELKEERENKQLNDEATAGSIEAQNASSAYGRLSVKGHT</sequence>
<feature type="signal peptide" evidence="1">
    <location>
        <begin position="1"/>
        <end position="19"/>
    </location>
</feature>
<dbReference type="SUPFAM" id="SSF57362">
    <property type="entry name" value="BPTI-like"/>
    <property type="match status" value="4"/>
</dbReference>
<dbReference type="InterPro" id="IPR028150">
    <property type="entry name" value="Lustrin_cystein"/>
</dbReference>
<feature type="domain" description="BPTI/Kunitz inhibitor" evidence="2">
    <location>
        <begin position="902"/>
        <end position="960"/>
    </location>
</feature>
<dbReference type="Pfam" id="PF01683">
    <property type="entry name" value="EB"/>
    <property type="match status" value="1"/>
</dbReference>
<dbReference type="Pfam" id="PF14625">
    <property type="entry name" value="Lustrin_cystein"/>
    <property type="match status" value="12"/>
</dbReference>
<dbReference type="PANTHER" id="PTHR46339">
    <property type="entry name" value="PROTEIN CBG15282-RELATED"/>
    <property type="match status" value="1"/>
</dbReference>
<dbReference type="SMART" id="SM00131">
    <property type="entry name" value="KU"/>
    <property type="match status" value="4"/>
</dbReference>
<dbReference type="PROSITE" id="PS50279">
    <property type="entry name" value="BPTI_KUNITZ_2"/>
    <property type="match status" value="4"/>
</dbReference>
<evidence type="ECO:0000313" key="4">
    <source>
        <dbReference type="WBParaSite" id="SMUV_0000298401-mRNA-1"/>
    </source>
</evidence>
<dbReference type="SMART" id="SM00289">
    <property type="entry name" value="WR1"/>
    <property type="match status" value="15"/>
</dbReference>
<dbReference type="InterPro" id="IPR020901">
    <property type="entry name" value="Prtase_inh_Kunz-CS"/>
</dbReference>
<dbReference type="InterPro" id="IPR006149">
    <property type="entry name" value="EB_dom"/>
</dbReference>
<dbReference type="InterPro" id="IPR006150">
    <property type="entry name" value="Cys_repeat_1"/>
</dbReference>
<dbReference type="WBParaSite" id="SMUV_0000298401-mRNA-1">
    <property type="protein sequence ID" value="SMUV_0000298401-mRNA-1"/>
    <property type="gene ID" value="SMUV_0000298401"/>
</dbReference>
<dbReference type="Gene3D" id="4.10.410.10">
    <property type="entry name" value="Pancreatic trypsin inhibitor Kunitz domain"/>
    <property type="match status" value="4"/>
</dbReference>
<dbReference type="InterPro" id="IPR053014">
    <property type="entry name" value="Cuticle_assoc_divergent"/>
</dbReference>
<proteinExistence type="predicted"/>
<evidence type="ECO:0000313" key="3">
    <source>
        <dbReference type="Proteomes" id="UP000046393"/>
    </source>
</evidence>
<protein>
    <submittedName>
        <fullName evidence="4">Kunitz/Bovine pancreatic trypsin inhibitor domain protein</fullName>
    </submittedName>
</protein>
<organism evidence="3 4">
    <name type="scientific">Syphacia muris</name>
    <dbReference type="NCBI Taxonomy" id="451379"/>
    <lineage>
        <taxon>Eukaryota</taxon>
        <taxon>Metazoa</taxon>
        <taxon>Ecdysozoa</taxon>
        <taxon>Nematoda</taxon>
        <taxon>Chromadorea</taxon>
        <taxon>Rhabditida</taxon>
        <taxon>Spirurina</taxon>
        <taxon>Oxyuridomorpha</taxon>
        <taxon>Oxyuroidea</taxon>
        <taxon>Oxyuridae</taxon>
        <taxon>Syphacia</taxon>
    </lineage>
</organism>
<evidence type="ECO:0000256" key="1">
    <source>
        <dbReference type="SAM" id="SignalP"/>
    </source>
</evidence>
<feature type="domain" description="BPTI/Kunitz inhibitor" evidence="2">
    <location>
        <begin position="798"/>
        <end position="851"/>
    </location>
</feature>
<feature type="domain" description="BPTI/Kunitz inhibitor" evidence="2">
    <location>
        <begin position="296"/>
        <end position="353"/>
    </location>
</feature>
<name>A0A158R4C3_9BILA</name>
<feature type="chain" id="PRO_5007631525" evidence="1">
    <location>
        <begin position="20"/>
        <end position="1436"/>
    </location>
</feature>
<dbReference type="GO" id="GO:0004867">
    <property type="term" value="F:serine-type endopeptidase inhibitor activity"/>
    <property type="evidence" value="ECO:0007669"/>
    <property type="project" value="InterPro"/>
</dbReference>
<feature type="domain" description="BPTI/Kunitz inhibitor" evidence="2">
    <location>
        <begin position="1013"/>
        <end position="1065"/>
    </location>
</feature>
<dbReference type="Proteomes" id="UP000046393">
    <property type="component" value="Unplaced"/>
</dbReference>
<dbReference type="InterPro" id="IPR036880">
    <property type="entry name" value="Kunitz_BPTI_sf"/>
</dbReference>
<dbReference type="InterPro" id="IPR002223">
    <property type="entry name" value="Kunitz_BPTI"/>
</dbReference>
<dbReference type="PROSITE" id="PS00280">
    <property type="entry name" value="BPTI_KUNITZ_1"/>
    <property type="match status" value="2"/>
</dbReference>
<dbReference type="Pfam" id="PF00014">
    <property type="entry name" value="Kunitz_BPTI"/>
    <property type="match status" value="4"/>
</dbReference>
<keyword evidence="3" id="KW-1185">Reference proteome</keyword>
<evidence type="ECO:0000259" key="2">
    <source>
        <dbReference type="PROSITE" id="PS50279"/>
    </source>
</evidence>
<reference evidence="4" key="1">
    <citation type="submission" date="2016-04" db="UniProtKB">
        <authorList>
            <consortium name="WormBaseParasite"/>
        </authorList>
    </citation>
    <scope>IDENTIFICATION</scope>
</reference>
<dbReference type="CDD" id="cd00109">
    <property type="entry name" value="Kunitz-type"/>
    <property type="match status" value="1"/>
</dbReference>